<dbReference type="InterPro" id="IPR020845">
    <property type="entry name" value="AMP-binding_CS"/>
</dbReference>
<dbReference type="EMBL" id="CP014989">
    <property type="protein sequence ID" value="ANS79168.1"/>
    <property type="molecule type" value="Genomic_DNA"/>
</dbReference>
<sequence length="504" mass="54049">MTSANLAHNLAATAQAHPDARAVILDDMVLTYADVEESVARLAGWLRAQGIDEGDRVALMLPNVPAFPVLYYATLRLGAVVVPMNPLFKKREIQFYLEDSGAKLLVAMPGDDAQAAAEATGTQLLTVGPEGLSSYVHGEEAVDPVEEIVARDGGDTAVILYTSGTTGRPKEAELTCDNLQTNQLATTETLLHLDEEDVVMGCLPLFHVFGMTCGMNTAFATGAALTMIPRFDPAKALQVIERDAVTVFEGVPTMYGAMLAAAALADTPPDLSTLRTAVSGGASLPLEVMKKFEDTFGATILEGYGLSETSPVASFNHPDAERKAGSIGIPIRGVEMKLAGPDGTDVDASDPDAVGEICIRGENIMKGYWNRPDATSEAIDDDGWFHSGDLARVDEDGYYFIVDRKKDMIIRGGLNIYPREIEELLYEHPAVAEAAVIGVPHDELGEEVAAYVVLAPDAEATEAELVEHVKSQVAPYKYPRTVTMIEELPKGATGKILKRELREG</sequence>
<comment type="similarity">
    <text evidence="1">Belongs to the ATP-dependent AMP-binding enzyme family.</text>
</comment>
<feature type="domain" description="AMP-binding enzyme C-terminal" evidence="4">
    <location>
        <begin position="420"/>
        <end position="495"/>
    </location>
</feature>
<evidence type="ECO:0000259" key="4">
    <source>
        <dbReference type="Pfam" id="PF13193"/>
    </source>
</evidence>
<organism evidence="5 6">
    <name type="scientific">Serinicoccus hydrothermalis</name>
    <dbReference type="NCBI Taxonomy" id="1758689"/>
    <lineage>
        <taxon>Bacteria</taxon>
        <taxon>Bacillati</taxon>
        <taxon>Actinomycetota</taxon>
        <taxon>Actinomycetes</taxon>
        <taxon>Micrococcales</taxon>
        <taxon>Ornithinimicrobiaceae</taxon>
        <taxon>Serinicoccus</taxon>
    </lineage>
</organism>
<dbReference type="NCBIfam" id="NF004837">
    <property type="entry name" value="PRK06187.1"/>
    <property type="match status" value="1"/>
</dbReference>
<evidence type="ECO:0000256" key="1">
    <source>
        <dbReference type="ARBA" id="ARBA00006432"/>
    </source>
</evidence>
<dbReference type="InterPro" id="IPR000873">
    <property type="entry name" value="AMP-dep_synth/lig_dom"/>
</dbReference>
<dbReference type="OrthoDB" id="9803968at2"/>
<dbReference type="AlphaFoldDB" id="A0A1B1NCL1"/>
<feature type="domain" description="AMP-dependent synthetase/ligase" evidence="3">
    <location>
        <begin position="11"/>
        <end position="369"/>
    </location>
</feature>
<dbReference type="Pfam" id="PF00501">
    <property type="entry name" value="AMP-binding"/>
    <property type="match status" value="1"/>
</dbReference>
<name>A0A1B1NCL1_9MICO</name>
<evidence type="ECO:0000259" key="3">
    <source>
        <dbReference type="Pfam" id="PF00501"/>
    </source>
</evidence>
<protein>
    <submittedName>
        <fullName evidence="5">Acetoacetyl-CoA synthetase</fullName>
        <ecNumber evidence="5">6.2.1.16</ecNumber>
        <ecNumber evidence="5">6.2.1.3</ecNumber>
    </submittedName>
</protein>
<dbReference type="Gene3D" id="3.30.300.30">
    <property type="match status" value="1"/>
</dbReference>
<dbReference type="InterPro" id="IPR045851">
    <property type="entry name" value="AMP-bd_C_sf"/>
</dbReference>
<evidence type="ECO:0000313" key="5">
    <source>
        <dbReference type="EMBL" id="ANS79168.1"/>
    </source>
</evidence>
<keyword evidence="6" id="KW-1185">Reference proteome</keyword>
<dbReference type="STRING" id="1758689.SGUI_1772"/>
<proteinExistence type="inferred from homology"/>
<dbReference type="PANTHER" id="PTHR43201:SF5">
    <property type="entry name" value="MEDIUM-CHAIN ACYL-COA LIGASE ACSF2, MITOCHONDRIAL"/>
    <property type="match status" value="1"/>
</dbReference>
<dbReference type="GO" id="GO:0031956">
    <property type="term" value="F:medium-chain fatty acid-CoA ligase activity"/>
    <property type="evidence" value="ECO:0007669"/>
    <property type="project" value="TreeGrafter"/>
</dbReference>
<evidence type="ECO:0000256" key="2">
    <source>
        <dbReference type="ARBA" id="ARBA00022598"/>
    </source>
</evidence>
<reference evidence="5 6" key="1">
    <citation type="submission" date="2016-03" db="EMBL/GenBank/DDBJ databases">
        <title>Shallow-sea hydrothermal system.</title>
        <authorList>
            <person name="Tang K."/>
        </authorList>
    </citation>
    <scope>NUCLEOTIDE SEQUENCE [LARGE SCALE GENOMIC DNA]</scope>
    <source>
        <strain evidence="5 6">JLT9</strain>
    </source>
</reference>
<dbReference type="Gene3D" id="3.40.50.12780">
    <property type="entry name" value="N-terminal domain of ligase-like"/>
    <property type="match status" value="1"/>
</dbReference>
<dbReference type="EC" id="6.2.1.3" evidence="5"/>
<dbReference type="PROSITE" id="PS00455">
    <property type="entry name" value="AMP_BINDING"/>
    <property type="match status" value="1"/>
</dbReference>
<dbReference type="GO" id="GO:0030729">
    <property type="term" value="F:acetoacetate-CoA ligase activity"/>
    <property type="evidence" value="ECO:0007669"/>
    <property type="project" value="UniProtKB-EC"/>
</dbReference>
<dbReference type="PATRIC" id="fig|1758689.4.peg.1836"/>
<dbReference type="InterPro" id="IPR042099">
    <property type="entry name" value="ANL_N_sf"/>
</dbReference>
<dbReference type="KEGG" id="serj:SGUI_1772"/>
<dbReference type="Pfam" id="PF13193">
    <property type="entry name" value="AMP-binding_C"/>
    <property type="match status" value="1"/>
</dbReference>
<keyword evidence="2 5" id="KW-0436">Ligase</keyword>
<gene>
    <name evidence="5" type="ORF">SGUI_1772</name>
</gene>
<dbReference type="EC" id="6.2.1.16" evidence="5"/>
<accession>A0A1B1NCL1</accession>
<dbReference type="FunFam" id="3.30.300.30:FF:000008">
    <property type="entry name" value="2,3-dihydroxybenzoate-AMP ligase"/>
    <property type="match status" value="1"/>
</dbReference>
<evidence type="ECO:0000313" key="6">
    <source>
        <dbReference type="Proteomes" id="UP000092482"/>
    </source>
</evidence>
<dbReference type="GO" id="GO:0004467">
    <property type="term" value="F:long-chain fatty acid-CoA ligase activity"/>
    <property type="evidence" value="ECO:0007669"/>
    <property type="project" value="UniProtKB-EC"/>
</dbReference>
<dbReference type="RefSeq" id="WP_066639027.1">
    <property type="nucleotide sequence ID" value="NZ_CP014989.1"/>
</dbReference>
<dbReference type="SUPFAM" id="SSF56801">
    <property type="entry name" value="Acetyl-CoA synthetase-like"/>
    <property type="match status" value="1"/>
</dbReference>
<dbReference type="InterPro" id="IPR025110">
    <property type="entry name" value="AMP-bd_C"/>
</dbReference>
<dbReference type="CDD" id="cd05936">
    <property type="entry name" value="FC-FACS_FadD_like"/>
    <property type="match status" value="1"/>
</dbReference>
<dbReference type="Proteomes" id="UP000092482">
    <property type="component" value="Chromosome"/>
</dbReference>
<dbReference type="PANTHER" id="PTHR43201">
    <property type="entry name" value="ACYL-COA SYNTHETASE"/>
    <property type="match status" value="1"/>
</dbReference>